<name>A0A4D6L4S8_VIGUN</name>
<reference evidence="1 2" key="1">
    <citation type="submission" date="2019-04" db="EMBL/GenBank/DDBJ databases">
        <title>An improved genome assembly and genetic linkage map for asparagus bean, Vigna unguiculata ssp. sesquipedialis.</title>
        <authorList>
            <person name="Xia Q."/>
            <person name="Zhang R."/>
            <person name="Dong Y."/>
        </authorList>
    </citation>
    <scope>NUCLEOTIDE SEQUENCE [LARGE SCALE GENOMIC DNA]</scope>
    <source>
        <tissue evidence="1">Leaf</tissue>
    </source>
</reference>
<organism evidence="1 2">
    <name type="scientific">Vigna unguiculata</name>
    <name type="common">Cowpea</name>
    <dbReference type="NCBI Taxonomy" id="3917"/>
    <lineage>
        <taxon>Eukaryota</taxon>
        <taxon>Viridiplantae</taxon>
        <taxon>Streptophyta</taxon>
        <taxon>Embryophyta</taxon>
        <taxon>Tracheophyta</taxon>
        <taxon>Spermatophyta</taxon>
        <taxon>Magnoliopsida</taxon>
        <taxon>eudicotyledons</taxon>
        <taxon>Gunneridae</taxon>
        <taxon>Pentapetalae</taxon>
        <taxon>rosids</taxon>
        <taxon>fabids</taxon>
        <taxon>Fabales</taxon>
        <taxon>Fabaceae</taxon>
        <taxon>Papilionoideae</taxon>
        <taxon>50 kb inversion clade</taxon>
        <taxon>NPAAA clade</taxon>
        <taxon>indigoferoid/millettioid clade</taxon>
        <taxon>Phaseoleae</taxon>
        <taxon>Vigna</taxon>
    </lineage>
</organism>
<evidence type="ECO:0000313" key="2">
    <source>
        <dbReference type="Proteomes" id="UP000501690"/>
    </source>
</evidence>
<accession>A0A4D6L4S8</accession>
<dbReference type="AlphaFoldDB" id="A0A4D6L4S8"/>
<sequence>MEVTRDDMSGEVHIQLLSCEDTGEVGSYGSAHTREMLRAGRYVAGGSRVLDYGRVGP</sequence>
<dbReference type="Proteomes" id="UP000501690">
    <property type="component" value="Linkage Group LG2"/>
</dbReference>
<keyword evidence="2" id="KW-1185">Reference proteome</keyword>
<protein>
    <submittedName>
        <fullName evidence="1">Uncharacterized protein</fullName>
    </submittedName>
</protein>
<proteinExistence type="predicted"/>
<gene>
    <name evidence="1" type="ORF">DEO72_LG2g3809</name>
</gene>
<dbReference type="EMBL" id="CP039346">
    <property type="protein sequence ID" value="QCD83465.1"/>
    <property type="molecule type" value="Genomic_DNA"/>
</dbReference>
<evidence type="ECO:0000313" key="1">
    <source>
        <dbReference type="EMBL" id="QCD83465.1"/>
    </source>
</evidence>